<evidence type="ECO:0000259" key="1">
    <source>
        <dbReference type="Pfam" id="PF19141"/>
    </source>
</evidence>
<sequence>MPLTDAQITRKVAELRRTKGKQYAPLKYFRGLKTLGEVETRYTKMLKKDYRKFKTDEGQKTKTSSYTQKFRKLYPGVKSLPEIAKATKIPLKTLRTIYNRGLAAWRTGHRPGASPQAWGYARVHSFVTKGKTYYTADKDLR</sequence>
<reference evidence="2" key="1">
    <citation type="submission" date="2024-06" db="EMBL/GenBank/DDBJ databases">
        <title>Evidence of context-dependent and transient costs of resisting viral infection in isolates of the marine microalga Micromonas sp. (class Mamiellophyceae).</title>
        <authorList>
            <person name="Bedi de Silva A."/>
            <person name="Schvarcz C.R."/>
            <person name="Steward G.R."/>
            <person name="Edwards K.F."/>
        </authorList>
    </citation>
    <scope>NUCLEOTIDE SEQUENCE</scope>
    <source>
        <strain evidence="2">McV-KB2</strain>
    </source>
</reference>
<evidence type="ECO:0000313" key="2">
    <source>
        <dbReference type="EMBL" id="XCA47426.1"/>
    </source>
</evidence>
<accession>A0AAU7YNZ9</accession>
<proteinExistence type="predicted"/>
<dbReference type="InterPro" id="IPR043862">
    <property type="entry name" value="DUF5824"/>
</dbReference>
<name>A0AAU7YNZ9_9PHYC</name>
<organism evidence="2">
    <name type="scientific">Micromonas commoda virus</name>
    <dbReference type="NCBI Taxonomy" id="3057169"/>
    <lineage>
        <taxon>Viruses</taxon>
        <taxon>Varidnaviria</taxon>
        <taxon>Bamfordvirae</taxon>
        <taxon>Nucleocytoviricota</taxon>
        <taxon>Megaviricetes</taxon>
        <taxon>Algavirales</taxon>
        <taxon>Phycodnaviridae</taxon>
    </lineage>
</organism>
<feature type="domain" description="DUF5824" evidence="1">
    <location>
        <begin position="25"/>
        <end position="141"/>
    </location>
</feature>
<dbReference type="EMBL" id="PP911589">
    <property type="protein sequence ID" value="XCA47426.1"/>
    <property type="molecule type" value="Genomic_DNA"/>
</dbReference>
<protein>
    <recommendedName>
        <fullName evidence="1">DUF5824 domain-containing protein</fullName>
    </recommendedName>
</protein>
<dbReference type="Pfam" id="PF19141">
    <property type="entry name" value="DUF5824"/>
    <property type="match status" value="1"/>
</dbReference>